<reference evidence="1" key="1">
    <citation type="submission" date="2022-03" db="EMBL/GenBank/DDBJ databases">
        <authorList>
            <person name="Martin C."/>
        </authorList>
    </citation>
    <scope>NUCLEOTIDE SEQUENCE</scope>
</reference>
<accession>A0A8J1TZJ0</accession>
<evidence type="ECO:0000313" key="1">
    <source>
        <dbReference type="EMBL" id="CAH1797354.1"/>
    </source>
</evidence>
<comment type="caution">
    <text evidence="1">The sequence shown here is derived from an EMBL/GenBank/DDBJ whole genome shotgun (WGS) entry which is preliminary data.</text>
</comment>
<protein>
    <submittedName>
        <fullName evidence="1">Uncharacterized protein</fullName>
    </submittedName>
</protein>
<dbReference type="AlphaFoldDB" id="A0A8J1TZJ0"/>
<sequence>MAIVQQLRFLVKHNSTVRPCSMEQHCVRNSFFQKSQVPMAYMLRNTCLQRTVQASMEGVPYRRVLLYILFKGSKLQCNALKYPPIYCIHTCACTLSLYVFCQRKDRLDGMNYFDCYGFY</sequence>
<dbReference type="Proteomes" id="UP000749559">
    <property type="component" value="Unassembled WGS sequence"/>
</dbReference>
<evidence type="ECO:0000313" key="2">
    <source>
        <dbReference type="Proteomes" id="UP000749559"/>
    </source>
</evidence>
<name>A0A8J1TZJ0_OWEFU</name>
<gene>
    <name evidence="1" type="ORF">OFUS_LOCUS21649</name>
</gene>
<keyword evidence="2" id="KW-1185">Reference proteome</keyword>
<proteinExistence type="predicted"/>
<organism evidence="1 2">
    <name type="scientific">Owenia fusiformis</name>
    <name type="common">Polychaete worm</name>
    <dbReference type="NCBI Taxonomy" id="6347"/>
    <lineage>
        <taxon>Eukaryota</taxon>
        <taxon>Metazoa</taxon>
        <taxon>Spiralia</taxon>
        <taxon>Lophotrochozoa</taxon>
        <taxon>Annelida</taxon>
        <taxon>Polychaeta</taxon>
        <taxon>Sedentaria</taxon>
        <taxon>Canalipalpata</taxon>
        <taxon>Sabellida</taxon>
        <taxon>Oweniida</taxon>
        <taxon>Oweniidae</taxon>
        <taxon>Owenia</taxon>
    </lineage>
</organism>
<dbReference type="EMBL" id="CAIIXF020000010">
    <property type="protein sequence ID" value="CAH1797354.1"/>
    <property type="molecule type" value="Genomic_DNA"/>
</dbReference>